<dbReference type="AlphaFoldDB" id="A0A1B7XJI5"/>
<reference evidence="1 2" key="1">
    <citation type="submission" date="2015-01" db="EMBL/GenBank/DDBJ databases">
        <title>Desulfovibrio sp. JC271 draft genome sequence.</title>
        <authorList>
            <person name="Shivani Y."/>
            <person name="Subhash Y."/>
            <person name="Sasikala C."/>
            <person name="Ramana C.V."/>
        </authorList>
    </citation>
    <scope>NUCLEOTIDE SEQUENCE [LARGE SCALE GENOMIC DNA]</scope>
    <source>
        <strain evidence="1 2">JC271</strain>
    </source>
</reference>
<dbReference type="PATRIC" id="fig|1560234.3.peg.2521"/>
<evidence type="ECO:0000313" key="1">
    <source>
        <dbReference type="EMBL" id="OBQ55665.1"/>
    </source>
</evidence>
<sequence>MLKHWKDAFRECGLPWKDTFSFSEPISITTLPELKDFLDAVQITQCLLRPFFEKDDYPLVERGELLPSFESDFFEYKDLPGFSLVAFERELHYFSEIFQFDILHSLMDVTFKADGYACPLENCTIEQNVETIQNRIPRKMHEKFKEEFGKVDTSVLDYYPQLLPYILEMDRAHVLALDSSGFYHLSGVYGSFPSDLDPEIKRFGLRAKKFEVGNHKKYEHNRLFVYQYLMELYGFTICSERRTSSALFSRRLHKAGEKFMVRVLGQTDRVITTISSATKKRHYPTVEKIALVQVDEDQSEVIRQLEEGGFFVDRKRLVVILRVTYTQHKFNPENVRQERALSVAKQEVIHPVTGRSIDDLNIIKDTTNMILRLNDIVRGEYVGHITYKRVELVENTDTEEKRLKFLYSWLSKHQRRIISYSDEFYANVVKVLDGYLHDPDKEDVFDGHRALYQDVQLRYNYIQQARKIMTLERLKKRKIKGEKIPYAEMLQQAVGLLQELKFDITTYFGDLVASIISITETILNDRYLCRNYIMKKDDDLSDYGLGIKKEYGKLVSLLDDIKAIRKSRTKSIEGFDL</sequence>
<name>A0A1B7XJI5_9BACT</name>
<evidence type="ECO:0000313" key="2">
    <source>
        <dbReference type="Proteomes" id="UP000091979"/>
    </source>
</evidence>
<dbReference type="Proteomes" id="UP000091979">
    <property type="component" value="Unassembled WGS sequence"/>
</dbReference>
<accession>A0A1B7XJI5</accession>
<organism evidence="1 2">
    <name type="scientific">Halodesulfovibrio spirochaetisodalis</name>
    <dbReference type="NCBI Taxonomy" id="1560234"/>
    <lineage>
        <taxon>Bacteria</taxon>
        <taxon>Pseudomonadati</taxon>
        <taxon>Thermodesulfobacteriota</taxon>
        <taxon>Desulfovibrionia</taxon>
        <taxon>Desulfovibrionales</taxon>
        <taxon>Desulfovibrionaceae</taxon>
        <taxon>Halodesulfovibrio</taxon>
    </lineage>
</organism>
<proteinExistence type="predicted"/>
<keyword evidence="2" id="KW-1185">Reference proteome</keyword>
<protein>
    <submittedName>
        <fullName evidence="1">Uncharacterized protein</fullName>
    </submittedName>
</protein>
<dbReference type="RefSeq" id="WP_066852533.1">
    <property type="nucleotide sequence ID" value="NZ_JXMS01000004.1"/>
</dbReference>
<dbReference type="OrthoDB" id="5464418at2"/>
<gene>
    <name evidence="1" type="ORF">SP90_03275</name>
</gene>
<dbReference type="STRING" id="1560234.SP90_03275"/>
<comment type="caution">
    <text evidence="1">The sequence shown here is derived from an EMBL/GenBank/DDBJ whole genome shotgun (WGS) entry which is preliminary data.</text>
</comment>
<dbReference type="EMBL" id="JXMS01000004">
    <property type="protein sequence ID" value="OBQ55665.1"/>
    <property type="molecule type" value="Genomic_DNA"/>
</dbReference>